<dbReference type="AlphaFoldDB" id="B6HBW1"/>
<evidence type="ECO:0000313" key="2">
    <source>
        <dbReference type="Proteomes" id="UP000000724"/>
    </source>
</evidence>
<reference evidence="1 2" key="1">
    <citation type="journal article" date="2008" name="Nat. Biotechnol.">
        <title>Genome sequencing and analysis of the filamentous fungus Penicillium chrysogenum.</title>
        <authorList>
            <person name="van den Berg M.A."/>
            <person name="Albang R."/>
            <person name="Albermann K."/>
            <person name="Badger J.H."/>
            <person name="Daran J.-M."/>
            <person name="Driessen A.J.M."/>
            <person name="Garcia-Estrada C."/>
            <person name="Fedorova N.D."/>
            <person name="Harris D.M."/>
            <person name="Heijne W.H.M."/>
            <person name="Joardar V.S."/>
            <person name="Kiel J.A.K.W."/>
            <person name="Kovalchuk A."/>
            <person name="Martin J.F."/>
            <person name="Nierman W.C."/>
            <person name="Nijland J.G."/>
            <person name="Pronk J.T."/>
            <person name="Roubos J.A."/>
            <person name="van der Klei I.J."/>
            <person name="van Peij N.N.M.E."/>
            <person name="Veenhuis M."/>
            <person name="von Doehren H."/>
            <person name="Wagner C."/>
            <person name="Wortman J.R."/>
            <person name="Bovenberg R.A.L."/>
        </authorList>
    </citation>
    <scope>NUCLEOTIDE SEQUENCE [LARGE SCALE GENOMIC DNA]</scope>
    <source>
        <strain evidence="2">ATCC 28089 / DSM 1075 / NRRL 1951 / Wisconsin 54-1255</strain>
    </source>
</reference>
<proteinExistence type="predicted"/>
<evidence type="ECO:0000313" key="1">
    <source>
        <dbReference type="EMBL" id="CAP94713.1"/>
    </source>
</evidence>
<sequence>MVDISRHGPGITVGGCGVLVMSATVCSEFAMVPWFRRRVDVGEHYLDYCKSRVVFKYSVWNMEYGMRCGTTPAGRIGSASASGMCPIATTIQGTLPRTEYGVSDTAQLSGLLRSITIKVLAINLNAGMVGDNNSPWHAMRCEFLQGTKFAEQSRQHPLMAIAYHFPLSFPASAARGGNTPLSIGDHCFGNCQPRGYGIKWLRSIPGGPYRAFSSNLGIGRGQIQHGVKAGILTAKPVNLDESRRLQTLSRVEKLGTNQVHLRCHRRCWQSQASGPVTTGRRRPLGRDRIGGFVWSKREREPLQPIAALVTKVLDDEPTMAEDWP</sequence>
<dbReference type="OrthoDB" id="10622143at2759"/>
<dbReference type="VEuPathDB" id="FungiDB:PCH_Pc18g04890"/>
<gene>
    <name evidence="1" type="ORF">Pc18g04890</name>
    <name evidence="1" type="ORF">PCH_Pc18g04890</name>
</gene>
<organism evidence="1 2">
    <name type="scientific">Penicillium rubens (strain ATCC 28089 / DSM 1075 / NRRL 1951 / Wisconsin 54-1255)</name>
    <name type="common">Penicillium chrysogenum</name>
    <dbReference type="NCBI Taxonomy" id="500485"/>
    <lineage>
        <taxon>Eukaryota</taxon>
        <taxon>Fungi</taxon>
        <taxon>Dikarya</taxon>
        <taxon>Ascomycota</taxon>
        <taxon>Pezizomycotina</taxon>
        <taxon>Eurotiomycetes</taxon>
        <taxon>Eurotiomycetidae</taxon>
        <taxon>Eurotiales</taxon>
        <taxon>Aspergillaceae</taxon>
        <taxon>Penicillium</taxon>
        <taxon>Penicillium chrysogenum species complex</taxon>
    </lineage>
</organism>
<dbReference type="EMBL" id="AM920433">
    <property type="protein sequence ID" value="CAP94713.1"/>
    <property type="molecule type" value="Genomic_DNA"/>
</dbReference>
<protein>
    <submittedName>
        <fullName evidence="1">Uncharacterized protein</fullName>
    </submittedName>
</protein>
<name>B6HBW1_PENRW</name>
<keyword evidence="2" id="KW-1185">Reference proteome</keyword>
<accession>B6HBW1</accession>
<dbReference type="HOGENOM" id="CLU_858178_0_0_1"/>
<dbReference type="Proteomes" id="UP000000724">
    <property type="component" value="Contig Pc00c18"/>
</dbReference>